<evidence type="ECO:0000259" key="1">
    <source>
        <dbReference type="Pfam" id="PF13460"/>
    </source>
</evidence>
<sequence length="303" mass="32506">MTDTFENAAAGKTGQTVLVAGATGYLGRHLVTAFHKSGYKVVALVRDRARARDMLPEADELIEAEATAPASLSGIMNDVDIVISALGITRQKDGLTYRDVDYGANCNLLEEAEPAGVSRFAYVHVFNGAQMAPKSALARAKQDFVTRLEQSPLPSTVIAPTGYFSDMGDIFNMAARGRVYLFGNGRQRVNPIDGTDLAAVSVDAVENGTAFVDVGGPDILSFNDIGTLAFTALGRKPRFLHLPFFIADAALFILKKFAGPGTWGPFEFFLAAAREDMIAPCFGTARLESHFGTLASQQTKAER</sequence>
<dbReference type="Pfam" id="PF13460">
    <property type="entry name" value="NAD_binding_10"/>
    <property type="match status" value="1"/>
</dbReference>
<dbReference type="InterPro" id="IPR051207">
    <property type="entry name" value="ComplexI_NDUFA9_subunit"/>
</dbReference>
<dbReference type="RefSeq" id="WP_354432988.1">
    <property type="nucleotide sequence ID" value="NZ_JBEPLY010000002.1"/>
</dbReference>
<organism evidence="2 3">
    <name type="scientific">Martelella mangrovi</name>
    <dbReference type="NCBI Taxonomy" id="1397477"/>
    <lineage>
        <taxon>Bacteria</taxon>
        <taxon>Pseudomonadati</taxon>
        <taxon>Pseudomonadota</taxon>
        <taxon>Alphaproteobacteria</taxon>
        <taxon>Hyphomicrobiales</taxon>
        <taxon>Aurantimonadaceae</taxon>
        <taxon>Martelella</taxon>
    </lineage>
</organism>
<protein>
    <submittedName>
        <fullName evidence="2">Uncharacterized protein YbjT (DUF2867 family)</fullName>
    </submittedName>
</protein>
<reference evidence="2 3" key="1">
    <citation type="submission" date="2024-06" db="EMBL/GenBank/DDBJ databases">
        <title>Genomic Encyclopedia of Type Strains, Phase IV (KMG-IV): sequencing the most valuable type-strain genomes for metagenomic binning, comparative biology and taxonomic classification.</title>
        <authorList>
            <person name="Goeker M."/>
        </authorList>
    </citation>
    <scope>NUCLEOTIDE SEQUENCE [LARGE SCALE GENOMIC DNA]</scope>
    <source>
        <strain evidence="2 3">DSM 28102</strain>
    </source>
</reference>
<keyword evidence="3" id="KW-1185">Reference proteome</keyword>
<dbReference type="PANTHER" id="PTHR12126">
    <property type="entry name" value="NADH-UBIQUINONE OXIDOREDUCTASE 39 KDA SUBUNIT-RELATED"/>
    <property type="match status" value="1"/>
</dbReference>
<dbReference type="Gene3D" id="3.40.50.720">
    <property type="entry name" value="NAD(P)-binding Rossmann-like Domain"/>
    <property type="match status" value="1"/>
</dbReference>
<dbReference type="PANTHER" id="PTHR12126:SF11">
    <property type="entry name" value="NADH DEHYDROGENASE [UBIQUINONE] 1 ALPHA SUBCOMPLEX SUBUNIT 9, MITOCHONDRIAL"/>
    <property type="match status" value="1"/>
</dbReference>
<feature type="domain" description="NAD(P)-binding" evidence="1">
    <location>
        <begin position="21"/>
        <end position="205"/>
    </location>
</feature>
<proteinExistence type="predicted"/>
<evidence type="ECO:0000313" key="3">
    <source>
        <dbReference type="Proteomes" id="UP001549164"/>
    </source>
</evidence>
<comment type="caution">
    <text evidence="2">The sequence shown here is derived from an EMBL/GenBank/DDBJ whole genome shotgun (WGS) entry which is preliminary data.</text>
</comment>
<name>A0ABV2I6N7_9HYPH</name>
<evidence type="ECO:0000313" key="2">
    <source>
        <dbReference type="EMBL" id="MET3598590.1"/>
    </source>
</evidence>
<dbReference type="Proteomes" id="UP001549164">
    <property type="component" value="Unassembled WGS sequence"/>
</dbReference>
<dbReference type="InterPro" id="IPR016040">
    <property type="entry name" value="NAD(P)-bd_dom"/>
</dbReference>
<dbReference type="InterPro" id="IPR036291">
    <property type="entry name" value="NAD(P)-bd_dom_sf"/>
</dbReference>
<dbReference type="EMBL" id="JBEPLY010000002">
    <property type="protein sequence ID" value="MET3598590.1"/>
    <property type="molecule type" value="Genomic_DNA"/>
</dbReference>
<dbReference type="CDD" id="cd05243">
    <property type="entry name" value="SDR_a5"/>
    <property type="match status" value="1"/>
</dbReference>
<accession>A0ABV2I6N7</accession>
<dbReference type="SUPFAM" id="SSF51735">
    <property type="entry name" value="NAD(P)-binding Rossmann-fold domains"/>
    <property type="match status" value="1"/>
</dbReference>
<gene>
    <name evidence="2" type="ORF">ABID12_000517</name>
</gene>